<reference evidence="7 8" key="1">
    <citation type="submission" date="2020-02" db="EMBL/GenBank/DDBJ databases">
        <authorList>
            <person name="Zheng R.K."/>
            <person name="Sun C.M."/>
        </authorList>
    </citation>
    <scope>NUCLEOTIDE SEQUENCE [LARGE SCALE GENOMIC DNA]</scope>
    <source>
        <strain evidence="8">zrk13</strain>
    </source>
</reference>
<dbReference type="PANTHER" id="PTHR43021">
    <property type="entry name" value="NA(+)/H(+) ANTIPORTER-RELATED"/>
    <property type="match status" value="1"/>
</dbReference>
<name>A0A7L7KQR0_9MOLU</name>
<proteinExistence type="predicted"/>
<dbReference type="Proteomes" id="UP000514720">
    <property type="component" value="Chromosome"/>
</dbReference>
<dbReference type="GO" id="GO:1902600">
    <property type="term" value="P:proton transmembrane transport"/>
    <property type="evidence" value="ECO:0007669"/>
    <property type="project" value="InterPro"/>
</dbReference>
<evidence type="ECO:0000256" key="2">
    <source>
        <dbReference type="ARBA" id="ARBA00022692"/>
    </source>
</evidence>
<dbReference type="PANTHER" id="PTHR43021:SF2">
    <property type="entry name" value="CATION_H+ EXCHANGER DOMAIN-CONTAINING PROTEIN"/>
    <property type="match status" value="1"/>
</dbReference>
<dbReference type="InterPro" id="IPR006153">
    <property type="entry name" value="Cation/H_exchanger_TM"/>
</dbReference>
<dbReference type="EMBL" id="CP048914">
    <property type="protein sequence ID" value="QMS84769.1"/>
    <property type="molecule type" value="Genomic_DNA"/>
</dbReference>
<evidence type="ECO:0000256" key="1">
    <source>
        <dbReference type="ARBA" id="ARBA00004141"/>
    </source>
</evidence>
<evidence type="ECO:0000259" key="6">
    <source>
        <dbReference type="Pfam" id="PF00999"/>
    </source>
</evidence>
<organism evidence="7 8">
    <name type="scientific">Candidatus Xianfuyuplasma coldseepsis</name>
    <dbReference type="NCBI Taxonomy" id="2782163"/>
    <lineage>
        <taxon>Bacteria</taxon>
        <taxon>Bacillati</taxon>
        <taxon>Mycoplasmatota</taxon>
        <taxon>Mollicutes</taxon>
        <taxon>Candidatus Izemoplasmatales</taxon>
        <taxon>Candidatus Izemoplasmataceae</taxon>
        <taxon>Candidatus Xianfuyuplasma</taxon>
    </lineage>
</organism>
<protein>
    <recommendedName>
        <fullName evidence="6">Cation/H+ exchanger transmembrane domain-containing protein</fullName>
    </recommendedName>
</protein>
<feature type="transmembrane region" description="Helical" evidence="5">
    <location>
        <begin position="322"/>
        <end position="340"/>
    </location>
</feature>
<keyword evidence="3 5" id="KW-1133">Transmembrane helix</keyword>
<feature type="transmembrane region" description="Helical" evidence="5">
    <location>
        <begin position="177"/>
        <end position="201"/>
    </location>
</feature>
<dbReference type="GO" id="GO:0016020">
    <property type="term" value="C:membrane"/>
    <property type="evidence" value="ECO:0007669"/>
    <property type="project" value="UniProtKB-SubCell"/>
</dbReference>
<gene>
    <name evidence="7" type="ORF">G4Z02_03030</name>
</gene>
<feature type="transmembrane region" description="Helical" evidence="5">
    <location>
        <begin position="221"/>
        <end position="239"/>
    </location>
</feature>
<evidence type="ECO:0000256" key="4">
    <source>
        <dbReference type="ARBA" id="ARBA00023136"/>
    </source>
</evidence>
<evidence type="ECO:0000256" key="3">
    <source>
        <dbReference type="ARBA" id="ARBA00022989"/>
    </source>
</evidence>
<feature type="transmembrane region" description="Helical" evidence="5">
    <location>
        <begin position="79"/>
        <end position="99"/>
    </location>
</feature>
<dbReference type="RefSeq" id="WP_258878390.1">
    <property type="nucleotide sequence ID" value="NZ_CP048914.1"/>
</dbReference>
<keyword evidence="4 5" id="KW-0472">Membrane</keyword>
<feature type="transmembrane region" description="Helical" evidence="5">
    <location>
        <begin position="111"/>
        <end position="136"/>
    </location>
</feature>
<feature type="transmembrane region" description="Helical" evidence="5">
    <location>
        <begin position="246"/>
        <end position="264"/>
    </location>
</feature>
<dbReference type="KEGG" id="xcl:G4Z02_03030"/>
<feature type="transmembrane region" description="Helical" evidence="5">
    <location>
        <begin position="142"/>
        <end position="165"/>
    </location>
</feature>
<evidence type="ECO:0000313" key="7">
    <source>
        <dbReference type="EMBL" id="QMS84769.1"/>
    </source>
</evidence>
<dbReference type="Gene3D" id="1.20.1530.20">
    <property type="match status" value="1"/>
</dbReference>
<keyword evidence="2 5" id="KW-0812">Transmembrane</keyword>
<dbReference type="GO" id="GO:0015297">
    <property type="term" value="F:antiporter activity"/>
    <property type="evidence" value="ECO:0007669"/>
    <property type="project" value="InterPro"/>
</dbReference>
<feature type="transmembrane region" description="Helical" evidence="5">
    <location>
        <begin position="396"/>
        <end position="419"/>
    </location>
</feature>
<evidence type="ECO:0000313" key="8">
    <source>
        <dbReference type="Proteomes" id="UP000514720"/>
    </source>
</evidence>
<accession>A0A7L7KQR0</accession>
<dbReference type="AlphaFoldDB" id="A0A7L7KQR0"/>
<dbReference type="Pfam" id="PF00999">
    <property type="entry name" value="Na_H_Exchanger"/>
    <property type="match status" value="1"/>
</dbReference>
<feature type="transmembrane region" description="Helical" evidence="5">
    <location>
        <begin position="361"/>
        <end position="384"/>
    </location>
</feature>
<feature type="transmembrane region" description="Helical" evidence="5">
    <location>
        <begin position="54"/>
        <end position="73"/>
    </location>
</feature>
<comment type="subcellular location">
    <subcellularLocation>
        <location evidence="1">Membrane</location>
        <topology evidence="1">Multi-pass membrane protein</topology>
    </subcellularLocation>
</comment>
<feature type="domain" description="Cation/H+ exchanger transmembrane" evidence="6">
    <location>
        <begin position="36"/>
        <end position="409"/>
    </location>
</feature>
<sequence>MAMMDMLLSTTEEASGIAVILEHLYENPIFGVSVLILFGILGGKLINLIKFPRVTGYILIGILIGPSVLQLLSHEMVKSFTIIRQVAIGFIGYTIGLELRFSKLKKTGKQVTIITISQAFSTAVMVCLAVALYLILTGKDHVWTYALILGAIATATAPGPIVAVVKSYRTKGPVTDVLLPLVALDDAIGIMLFAVMLSFGTSLLSGPVSLSHMLLDPAKEIFFSLAFGALIGFAVTLIAKKFNRESDQFLMMVIIGFVFAGIGIGQAVHASAILLPMTIGIVLTNSIDEKYEHRLTQTTDLFSAPILLAFFTIAGAELQLSLLVKIGILGVIYLLTRVLGKVSGAYVSAKGVKAPPTVIKYLGFTLIPQAGVAIDMALTTQLRFETTEALLPFIEIGAAIMTIVLAATVIYEVFGLVIVKAALGKAGEIDAAVGDWD</sequence>
<dbReference type="InterPro" id="IPR038770">
    <property type="entry name" value="Na+/solute_symporter_sf"/>
</dbReference>
<evidence type="ECO:0000256" key="5">
    <source>
        <dbReference type="SAM" id="Phobius"/>
    </source>
</evidence>
<feature type="transmembrane region" description="Helical" evidence="5">
    <location>
        <begin position="29"/>
        <end position="47"/>
    </location>
</feature>
<keyword evidence="8" id="KW-1185">Reference proteome</keyword>